<feature type="disulfide bond" evidence="7">
    <location>
        <begin position="4202"/>
        <end position="4220"/>
    </location>
</feature>
<feature type="domain" description="F5/8 type C" evidence="10">
    <location>
        <begin position="705"/>
        <end position="858"/>
    </location>
</feature>
<organism evidence="12 13">
    <name type="scientific">Sinanodonta woodiana</name>
    <name type="common">Chinese pond mussel</name>
    <name type="synonym">Anodonta woodiana</name>
    <dbReference type="NCBI Taxonomy" id="1069815"/>
    <lineage>
        <taxon>Eukaryota</taxon>
        <taxon>Metazoa</taxon>
        <taxon>Spiralia</taxon>
        <taxon>Lophotrochozoa</taxon>
        <taxon>Mollusca</taxon>
        <taxon>Bivalvia</taxon>
        <taxon>Autobranchia</taxon>
        <taxon>Heteroconchia</taxon>
        <taxon>Palaeoheterodonta</taxon>
        <taxon>Unionida</taxon>
        <taxon>Unionoidea</taxon>
        <taxon>Unionidae</taxon>
        <taxon>Unioninae</taxon>
        <taxon>Sinanodonta</taxon>
    </lineage>
</organism>
<gene>
    <name evidence="12" type="ORF">ACJMK2_023609</name>
</gene>
<feature type="compositionally biased region" description="Polar residues" evidence="8">
    <location>
        <begin position="1956"/>
        <end position="1966"/>
    </location>
</feature>
<dbReference type="Pfam" id="PF00754">
    <property type="entry name" value="F5_F8_type_C"/>
    <property type="match status" value="5"/>
</dbReference>
<feature type="compositionally biased region" description="Polar residues" evidence="8">
    <location>
        <begin position="3046"/>
        <end position="3062"/>
    </location>
</feature>
<evidence type="ECO:0000313" key="12">
    <source>
        <dbReference type="EMBL" id="KAL3831915.1"/>
    </source>
</evidence>
<dbReference type="PROSITE" id="PS01225">
    <property type="entry name" value="CTCK_2"/>
    <property type="match status" value="1"/>
</dbReference>
<feature type="region of interest" description="Disordered" evidence="8">
    <location>
        <begin position="371"/>
        <end position="419"/>
    </location>
</feature>
<evidence type="ECO:0000256" key="3">
    <source>
        <dbReference type="ARBA" id="ARBA00022729"/>
    </source>
</evidence>
<dbReference type="Pfam" id="PF00057">
    <property type="entry name" value="Ldl_recept_a"/>
    <property type="match status" value="1"/>
</dbReference>
<dbReference type="PROSITE" id="PS01185">
    <property type="entry name" value="CTCK_1"/>
    <property type="match status" value="1"/>
</dbReference>
<dbReference type="InterPro" id="IPR000421">
    <property type="entry name" value="FA58C"/>
</dbReference>
<keyword evidence="3" id="KW-0732">Signal</keyword>
<evidence type="ECO:0000256" key="4">
    <source>
        <dbReference type="ARBA" id="ARBA00023157"/>
    </source>
</evidence>
<dbReference type="InterPro" id="IPR008979">
    <property type="entry name" value="Galactose-bd-like_sf"/>
</dbReference>
<evidence type="ECO:0000259" key="10">
    <source>
        <dbReference type="PROSITE" id="PS50022"/>
    </source>
</evidence>
<feature type="compositionally biased region" description="Polar residues" evidence="8">
    <location>
        <begin position="3214"/>
        <end position="3230"/>
    </location>
</feature>
<feature type="compositionally biased region" description="Polar residues" evidence="8">
    <location>
        <begin position="3770"/>
        <end position="3779"/>
    </location>
</feature>
<feature type="compositionally biased region" description="Polar residues" evidence="8">
    <location>
        <begin position="1350"/>
        <end position="1361"/>
    </location>
</feature>
<dbReference type="Gene3D" id="4.10.400.10">
    <property type="entry name" value="Low-density Lipoprotein Receptor"/>
    <property type="match status" value="1"/>
</dbReference>
<comment type="subcellular location">
    <subcellularLocation>
        <location evidence="1">Secreted</location>
        <location evidence="1">Extracellular space</location>
    </subcellularLocation>
</comment>
<sequence>MEPMGVDNALLVKDSQMTSSSTLDSHSTAAYGRLYNSFGAWSPLTATGKPWIQVDLLQPRNISGIFTQGSPTDDKWITKFYISTSMDGFSFTPYSEVIGGVAYIFTGNSDRNTVVQNLFNRNVQARHVRIIAVEGAPHGIALRFNLIGCYSATPTAVPSVGPKVTPTPAPYMAGTGTPTAAPPMLPQIIPVCQIEMGVGNELIVDTSQLTASSSLDNNHTAAFGRMSYSGWIASSKDTRPWIQVDFLEVKTVSGIKTQGIQERSDWVKEYTVYTSINGVDFTPYSDKPGDDKPKVFTGNSDQITVVNHSFNRNIYARYVRIYPTSIHGAVGLRFEVMGCNPSAPVSTPTPAPGVTPTAAPSMLSAQTPTPAPGIINGETPTAKPLVNGQTPTAAPQPGSEANPTAVPSGGSNTPTVAPPVPSFEAPPLVCLVPMGLENQYITVDSQFNASSFAGPEYKPEYARIYNQKSWAPRTDDKKPWIEVNFGSPKLLSGVITQGEFGGNRWVTQYYVSFSFDGHSFTPYSDTPGDNNPKIFGGNKDESTPVRYLFNRNITAQFIRIYPVSWTGSSAALRMNILGCNPSKANVPTAAPPSIQSFTPTARPQIGDLKSPTPVPNMLGGNTPTAVPNMLSGGTPTAAPNMLSGGTPTAAPNMLSGGSGTPTAVPPSGGSGIPTAAPGMFNGETPTHSHHETVTPTGSAIPMSVCDVPMGIENPLIIGDKQLSASSSQDTFHSASRGRLYSEKDGSFAGAWVPQVSNERQWIQVDFLAPYAFAGIITQGRADMPQWVTKYQVFYSNDGRSWIPVPVSDKDSTPRIFVANTDQNTPVTNSFQVVIGRFIRINPVEWHDSIALRFSVIGCNAPSSVMVTIATVVSTGPGLSPTAVPTPAPTAGPTATTCAYWTPWSNINTPDDLGEFENVWEMKKMVTMCEPTTIQAIECRTVGTHIPYNQAGETDVICDLNMNGVMCDASKQADGKCMDYEIRVFCDDCSTTLSPVPDQTETPTAAPYACQPKWSDYINNMAPTSDMDYTEHELMTEVEKKAFCLDGLITRIECETVAGIPVYSSGSVGTTCNVNSGFTCKNSDNFPVPCEDFRVRYYCDCAPGLPTRLPGHDSGNPTRTKPGRTTTTPTLGTVSGETPSKQLGQTPTAHPGMFSGGTPTAQPGPLNGATPTAQPGHVSGEIPTAQPGMFSGGSPTPKPEQVPGGSPTAQPGMFSGGSPTPKPEQVPGGSPTAQPGMFSGGAPTPKPEQVPGGSPTAQPGMSSGGSPTPKPEQVPGGSPTAQPGMSSGGSPTPKPEQVPGGSPTAQPGMSSGGSPTPKPEQVPGGSPTAQPGMSSGGSPTPKPEQVPGGSPTAQPGMSSGGSPTPKPEQVPGGSPTAQPGMSSGGSPTPKPEQVPGGSPTAQPGMFSGGSPTPKPEQVPGESPTAQPGLVSGQMPTAQPEILPGGSPTAHPGQLPGATPTAQPGKVPGEIPTAQPGILSGGTPTAQPGKVSGQMPTATPGMLSGGTPTATPGQVSGRTATPAPTPACEMLRKWSNWVNKNIPTSPMDSEKEAMTPMEIKSFCSGKITAVECQSVNGIPSYSTGDQMTCDVSQGAFCNGMDNYPIGCQDYMVRYQCEEEVCSSPTPAPVQGQTGIPTAAPGQLSNATPTAHPHAGETGTPTAVPTVCSTIMKWSNWINNDRPDSGDGDYESMNAKDLTMFCGSGKIASVECKTTNNIPYYSTKDVMYCDMANGVQCNTADNFPVGCQDYMIRYQCEETICQEHTKSTPYSTVSPVAGQTATPTQGPNSQQRETPTKAPIPGSFGSITTTAKLPGASNNIPTAQPTPGQTQTPTAAPLICVPIKRWSMWVNRNAPAPAPAVDGDKESMTTEELNRLCASGKITAVECETVNGVSSENSGDIMECSIQNGVICDGMTNFPIGCQDYKIRYQCEEQVCTTPTAQPGLLSGGTPTPKPGILSGQTPTAQPEMSSGGKPTPKPGMLSGQTPTAQPEMLSGGTPTAQPGQVPGGSPTAQPGMLPSGAPTAKPGQVSGETPTAQPGQVPGGSPTAQPGMLPSGAPTAKPGQVSGETPTAQPGPLSGQTPTAHPDILPGGTPTAQPGPLGGGSPTAQPGPLSGQTPTAHPDILPGGTPTAQPGPLPGGSPTAQPGMLPGGTPTAQPGPLPGETPTAQPGPLSGQTPTAEPGKLPGGMPTAQPGQLQGSTPTPKPGQELGETPTAHPQPGQSVPTAAPVATCTQSLWSSWINRDNPSLGDGDYESFTAKELSDFCLNGKVTRIECVTDAGIEHYSSGEQVSCTVQEGLKCSNDDNAPMTCSDYRVRYFCECSPTPTPGQTTTAEPKPVEPLNPTIHIQCAWSPWLNSDKPKLDLTDAGDLETIQSLKTKYGLCKSISDIKCRVANSKTPSSASGQSGVTCDIVNGLRCYNKEQVGQICYDYEVSLLCWSPECNTTPTPGPTPYPGATPPLAAMITAVCPPGETWNACAYNCDEMCDGFAQRTGMCEGDNKCVPTCKPEGMSACSPGLLLKDKVTCVKESMCPCLKQDGTVAQPYETWTNPMDQCSHCLCANNTIQCTKDDSCVPTPTTTLAPEMLSGKTPTPAPYMSPIVHPDCQWTAWINTDRPNTGNGDLETISKIRTLHTFCDSPLLIECRDARTKSDVKTSKQTVTCDLTSGLRCLNWDNGGHCNDYEVRFFCPCASSTIAPAHVSGQTPTPAPGLISGQSPTAAPNQLNGGTPTPAPGQISGQAPTAAPGQHFGSTPTPAPGHISGQSPTAAPGLLSGGTPTPAPGQISGQSPTAVPNQLNGGTPTPAPGHISGQSPTAAPGLHSGETPTPAPGLVSGQSPTAAPNPLNGGTPTPAPGQISGQAPTAAPGQHFGSTPTLAPGHISGQSPTATPGLHSGGTPTPSPGQISGQSPTAVPNQQNGGTPTPAPSHISGQSPTAVPGLHSGGTPTPSPGQISGQSPTAVPNQQNGGTPTPAPGHISGQSPTAVPGQHSGGTPTPAPGQISGQSPTAAPGQHFGSTPTPAPGHISGQSPTAAPGLHSGETPTPAPGQISGQSPTASPNQLNGGTPTPAPGHISGQSPTAAPGLHSGETPTPAPGQISGQAPTAAPGQHFGSTPTPAPGHLSGQSPTAAPGLHSGETPTPAPGQISGQAPTAAPGQHFGSKPTPAPGQINGQSPTAAPNQLNGGTPTPAPGLISGQSPTAAPGQQFGSKPTPAPGQINGQSPTAAPNQLNGGTPTPAPGLISGQSPTAAPNQLNGGTPTPAPGLISGQSPTAAPGQQFGSKPTPAPGLISGQSPTAAPGQQFGSKPTPAPGLISGQTPTPAPGLISGQSPTAAPGQHFGSSPTLAPGVISGQTPVPGPTVCGWTPWLNGHKPDELSGESEMFTDLHTIHSFCNDMDIQSIECREVDTYKPISETGQKNVVCDIASGGLLCFNFDQPSGKCLDYEVRVFCEPKGVDCTSPTPGQVTIKSPTPAPHGNAHTPTNAPGSLSGATPTMSPPYGGNGEIPTAMTKVPMYTTTCADHWSEWINKGSPETGAGDKEPSAVEYQNLTGFCAMGKITSIECQTKEGISSESYGDVMQCTLDTGAECSNDVNFPMKCQDYKIRYFCAANCASPVPNQQQSPTPAPQTGVTALPTKSPYNDGRLTPSRAPGQVNTEIPTAAPQTCTSGWSSWINHDNPTSDDKEIENMTPEELQKFCPGGKITRIDCETASGIPHYSSGEILSCTIAAGLTCNNGDNFPISCSDYKVKYYCECEGAPTAAPSVTGVRPTASPSVTGVTPTAAPSATGVVPTAQPTPGTNIPDVCTEIMGLTDGRIRDDMITVSSSRNGAVHPTGARLDSSSAWTAGVNDRNQYIQVNFLAPRLLTGVTTQGRAGIPSYVKTYIVSYSYDGFNWNNYQEVSGIDKVFSGNSDSDSHVTHWFSRPIRAQFLRIIPQSWQGVIAMRLEIHGCYETYPTTAAPPMITGQTPAATPAIIGQGTPSVTQAPQLLDNCIEWDRWVNEGHLTLTSGGDFEKIGLVQNMSTRCHTPMKIQCVRASDELPADQTGQVTECNLWNGFSCSNADQIGGICYEYKVRLGCLKNTPECVPQPTPTKTAQHGTAVITGKSVLPCVDGMDTSACPASCPLGQYCDGVKCVHRSECTCLIDGKVMRPGFFTENKDCATCTCVGGNLRCEPKKCPVCPDGYTQSLNMTTCQCDCKTCATNEFRCGNGQCIPSSLLCDGVIDCIDDEKECGSVKFLTPPSPYRETPTRGPMLNFGETPTPPTTKQHHDMNAPTTRRPKEITTLAPVNCAASKWSDWINRDTPDSGDGDVEAMSAQEKNVFCPGGKVTSIECVTTDEIPLYSSGETATCNIQTGFLCNNNDNAPMPCSDYKVRYFCDCSAASPTPGPMQMTTAIPTAMPLALTTSDRCRHITCSVPVMPSLKPGEIARIVTVGCCNDYEVFCKPELCSSPALHCNTPMALQKVNSEECCPTYKCICPPTCPPMVKPQCAQGYEAVEIQVDCNCTQNACVKSPTPAPTPAPNPVCKYTTTKTVVNGTELPSTNSVEITYNVGDTWSDGLCKSCQCNQGSDGRSEISCHTNTCPACKVGEHRVPQVGKCCGECQAIGCVVDGKVYRNGEEIVSSRNCYNKRCVYDVILKNFLISETQVECGRIDTLLPCQGNETSYDATGCCMKCVPASHSNASSTCSECSPRLVFGQPQRSVGYFRVSDNGEQCQNLDIIGDLKECSGYCGSQSSYTSLMQGFNSMCQCCRPTTTITKTIKLTCASGRTISKTYSVPESCGCGVCT</sequence>
<dbReference type="CDD" id="cd00057">
    <property type="entry name" value="FA58C"/>
    <property type="match status" value="5"/>
</dbReference>
<feature type="compositionally biased region" description="Polar residues" evidence="8">
    <location>
        <begin position="1374"/>
        <end position="1385"/>
    </location>
</feature>
<feature type="compositionally biased region" description="Polar residues" evidence="8">
    <location>
        <begin position="1254"/>
        <end position="1265"/>
    </location>
</feature>
<evidence type="ECO:0000256" key="2">
    <source>
        <dbReference type="ARBA" id="ARBA00022525"/>
    </source>
</evidence>
<keyword evidence="4 6" id="KW-1015">Disulfide bond</keyword>
<keyword evidence="13" id="KW-1185">Reference proteome</keyword>
<dbReference type="FunFam" id="2.60.120.260:FF:000016">
    <property type="entry name" value="Contactin-associated protein-like 4 isoform 1"/>
    <property type="match status" value="2"/>
</dbReference>
<feature type="region of interest" description="Disordered" evidence="8">
    <location>
        <begin position="3612"/>
        <end position="3651"/>
    </location>
</feature>
<feature type="region of interest" description="Disordered" evidence="8">
    <location>
        <begin position="1107"/>
        <end position="1523"/>
    </location>
</feature>
<feature type="domain" description="F5/8 type C" evidence="10">
    <location>
        <begin position="1"/>
        <end position="149"/>
    </location>
</feature>
<feature type="domain" description="CTCK" evidence="9">
    <location>
        <begin position="4684"/>
        <end position="4781"/>
    </location>
</feature>
<feature type="region of interest" description="Disordered" evidence="8">
    <location>
        <begin position="2698"/>
        <end position="3349"/>
    </location>
</feature>
<feature type="compositionally biased region" description="Polar residues" evidence="8">
    <location>
        <begin position="2893"/>
        <end position="2918"/>
    </location>
</feature>
<dbReference type="InterPro" id="IPR002172">
    <property type="entry name" value="LDrepeatLR_classA_rpt"/>
</dbReference>
<feature type="disulfide bond" evidence="6">
    <location>
        <begin position="4725"/>
        <end position="4777"/>
    </location>
</feature>
<feature type="compositionally biased region" description="Polar residues" evidence="8">
    <location>
        <begin position="3612"/>
        <end position="3626"/>
    </location>
</feature>
<feature type="domain" description="F5/8 type C" evidence="10">
    <location>
        <begin position="191"/>
        <end position="339"/>
    </location>
</feature>
<name>A0ABD3T5C0_SINWO</name>
<evidence type="ECO:0000259" key="11">
    <source>
        <dbReference type="PROSITE" id="PS50184"/>
    </source>
</evidence>
<evidence type="ECO:0000256" key="5">
    <source>
        <dbReference type="ARBA" id="ARBA00023180"/>
    </source>
</evidence>
<evidence type="ECO:0000256" key="6">
    <source>
        <dbReference type="PROSITE-ProRule" id="PRU00039"/>
    </source>
</evidence>
<feature type="compositionally biased region" description="Polar residues" evidence="8">
    <location>
        <begin position="2711"/>
        <end position="2726"/>
    </location>
</feature>
<dbReference type="Proteomes" id="UP001634394">
    <property type="component" value="Unassembled WGS sequence"/>
</dbReference>
<feature type="compositionally biased region" description="Polar residues" evidence="8">
    <location>
        <begin position="1278"/>
        <end position="1289"/>
    </location>
</feature>
<dbReference type="EMBL" id="JBJQND010000019">
    <property type="protein sequence ID" value="KAL3831915.1"/>
    <property type="molecule type" value="Genomic_DNA"/>
</dbReference>
<feature type="compositionally biased region" description="Polar residues" evidence="8">
    <location>
        <begin position="3166"/>
        <end position="3182"/>
    </location>
</feature>
<feature type="compositionally biased region" description="Polar residues" evidence="8">
    <location>
        <begin position="1504"/>
        <end position="1517"/>
    </location>
</feature>
<dbReference type="InterPro" id="IPR006207">
    <property type="entry name" value="Cys_knot_C"/>
</dbReference>
<dbReference type="SUPFAM" id="SSF57424">
    <property type="entry name" value="LDL receptor-like module"/>
    <property type="match status" value="1"/>
</dbReference>
<comment type="caution">
    <text evidence="6">Lacks conserved residue(s) required for the propagation of feature annotation.</text>
</comment>
<dbReference type="FunFam" id="2.60.120.260:FF:000002">
    <property type="entry name" value="Coagulation factor VIII"/>
    <property type="match status" value="1"/>
</dbReference>
<dbReference type="PANTHER" id="PTHR24543">
    <property type="entry name" value="MULTICOPPER OXIDASE-RELATED"/>
    <property type="match status" value="1"/>
</dbReference>
<feature type="disulfide bond" evidence="7">
    <location>
        <begin position="4195"/>
        <end position="4207"/>
    </location>
</feature>
<feature type="compositionally biased region" description="Polar residues" evidence="8">
    <location>
        <begin position="1326"/>
        <end position="1337"/>
    </location>
</feature>
<feature type="region of interest" description="Disordered" evidence="8">
    <location>
        <begin position="1623"/>
        <end position="1660"/>
    </location>
</feature>
<feature type="region of interest" description="Disordered" evidence="8">
    <location>
        <begin position="1765"/>
        <end position="1799"/>
    </location>
</feature>
<feature type="disulfide bond" evidence="6">
    <location>
        <begin position="4721"/>
        <end position="4775"/>
    </location>
</feature>
<feature type="domain" description="VWFC" evidence="11">
    <location>
        <begin position="4544"/>
        <end position="4598"/>
    </location>
</feature>
<reference evidence="12 13" key="1">
    <citation type="submission" date="2024-11" db="EMBL/GenBank/DDBJ databases">
        <title>Chromosome-level genome assembly of the freshwater bivalve Anodonta woodiana.</title>
        <authorList>
            <person name="Chen X."/>
        </authorList>
    </citation>
    <scope>NUCLEOTIDE SEQUENCE [LARGE SCALE GENOMIC DNA]</scope>
    <source>
        <strain evidence="12">MN2024</strain>
        <tissue evidence="12">Gills</tissue>
    </source>
</reference>
<evidence type="ECO:0000313" key="13">
    <source>
        <dbReference type="Proteomes" id="UP001634394"/>
    </source>
</evidence>
<dbReference type="InterPro" id="IPR036055">
    <property type="entry name" value="LDL_receptor-like_sf"/>
</dbReference>
<keyword evidence="2" id="KW-0964">Secreted</keyword>
<dbReference type="Pfam" id="PF13330">
    <property type="entry name" value="Mucin2_WxxW"/>
    <property type="match status" value="13"/>
</dbReference>
<dbReference type="PROSITE" id="PS01286">
    <property type="entry name" value="FA58C_2"/>
    <property type="match status" value="2"/>
</dbReference>
<feature type="region of interest" description="Disordered" evidence="8">
    <location>
        <begin position="1937"/>
        <end position="2227"/>
    </location>
</feature>
<feature type="compositionally biased region" description="Polar residues" evidence="8">
    <location>
        <begin position="1765"/>
        <end position="1790"/>
    </location>
</feature>
<feature type="compositionally biased region" description="Polar residues" evidence="8">
    <location>
        <begin position="3239"/>
        <end position="3254"/>
    </location>
</feature>
<comment type="caution">
    <text evidence="12">The sequence shown here is derived from an EMBL/GenBank/DDBJ whole genome shotgun (WGS) entry which is preliminary data.</text>
</comment>
<evidence type="ECO:0000256" key="1">
    <source>
        <dbReference type="ARBA" id="ARBA00004239"/>
    </source>
</evidence>
<feature type="region of interest" description="Disordered" evidence="8">
    <location>
        <begin position="3770"/>
        <end position="3792"/>
    </location>
</feature>
<feature type="compositionally biased region" description="Polar residues" evidence="8">
    <location>
        <begin position="2941"/>
        <end position="2966"/>
    </location>
</feature>
<dbReference type="InterPro" id="IPR001007">
    <property type="entry name" value="VWF_dom"/>
</dbReference>
<proteinExistence type="predicted"/>
<feature type="region of interest" description="Disordered" evidence="8">
    <location>
        <begin position="3457"/>
        <end position="3501"/>
    </location>
</feature>
<dbReference type="Gene3D" id="2.60.120.260">
    <property type="entry name" value="Galactose-binding domain-like"/>
    <property type="match status" value="5"/>
</dbReference>
<feature type="domain" description="F5/8 type C" evidence="10">
    <location>
        <begin position="3800"/>
        <end position="3945"/>
    </location>
</feature>
<dbReference type="GO" id="GO:0005576">
    <property type="term" value="C:extracellular region"/>
    <property type="evidence" value="ECO:0007669"/>
    <property type="project" value="UniProtKB-SubCell"/>
</dbReference>
<feature type="compositionally biased region" description="Polar residues" evidence="8">
    <location>
        <begin position="3475"/>
        <end position="3490"/>
    </location>
</feature>
<evidence type="ECO:0000256" key="7">
    <source>
        <dbReference type="PROSITE-ProRule" id="PRU00124"/>
    </source>
</evidence>
<dbReference type="PROSITE" id="PS50068">
    <property type="entry name" value="LDLRA_2"/>
    <property type="match status" value="1"/>
</dbReference>
<dbReference type="SUPFAM" id="SSF49785">
    <property type="entry name" value="Galactose-binding domain-like"/>
    <property type="match status" value="5"/>
</dbReference>
<evidence type="ECO:0000259" key="9">
    <source>
        <dbReference type="PROSITE" id="PS01225"/>
    </source>
</evidence>
<dbReference type="CDD" id="cd00112">
    <property type="entry name" value="LDLa"/>
    <property type="match status" value="1"/>
</dbReference>
<feature type="compositionally biased region" description="Polar residues" evidence="8">
    <location>
        <begin position="2064"/>
        <end position="2081"/>
    </location>
</feature>
<accession>A0ABD3T5C0</accession>
<evidence type="ECO:0000256" key="8">
    <source>
        <dbReference type="SAM" id="MobiDB-lite"/>
    </source>
</evidence>
<dbReference type="PROSITE" id="PS01285">
    <property type="entry name" value="FA58C_1"/>
    <property type="match status" value="5"/>
</dbReference>
<dbReference type="SMART" id="SM00231">
    <property type="entry name" value="FA58C"/>
    <property type="match status" value="5"/>
</dbReference>
<feature type="compositionally biased region" description="Polar residues" evidence="8">
    <location>
        <begin position="1134"/>
        <end position="1147"/>
    </location>
</feature>
<dbReference type="PROSITE" id="PS50022">
    <property type="entry name" value="FA58C_3"/>
    <property type="match status" value="5"/>
</dbReference>
<dbReference type="PROSITE" id="PS50184">
    <property type="entry name" value="VWFC_2"/>
    <property type="match status" value="1"/>
</dbReference>
<feature type="compositionally biased region" description="Low complexity" evidence="8">
    <location>
        <begin position="1116"/>
        <end position="1132"/>
    </location>
</feature>
<dbReference type="SMART" id="SM00041">
    <property type="entry name" value="CT"/>
    <property type="match status" value="1"/>
</dbReference>
<dbReference type="SMART" id="SM00192">
    <property type="entry name" value="LDLa"/>
    <property type="match status" value="1"/>
</dbReference>
<feature type="compositionally biased region" description="Polar residues" evidence="8">
    <location>
        <begin position="1302"/>
        <end position="1313"/>
    </location>
</feature>
<feature type="compositionally biased region" description="Polar residues" evidence="8">
    <location>
        <begin position="2191"/>
        <end position="2200"/>
    </location>
</feature>
<protein>
    <recommendedName>
        <fullName evidence="14">F5/8 type C domain-containing protein</fullName>
    </recommendedName>
</protein>
<feature type="compositionally biased region" description="Polar residues" evidence="8">
    <location>
        <begin position="2782"/>
        <end position="2798"/>
    </location>
</feature>
<keyword evidence="5" id="KW-0325">Glycoprotein</keyword>
<feature type="domain" description="F5/8 type C" evidence="10">
    <location>
        <begin position="430"/>
        <end position="579"/>
    </location>
</feature>
<evidence type="ECO:0008006" key="14">
    <source>
        <dbReference type="Google" id="ProtNLM"/>
    </source>
</evidence>
<dbReference type="InterPro" id="IPR025155">
    <property type="entry name" value="WxxW_domain"/>
</dbReference>